<feature type="region of interest" description="Disordered" evidence="1">
    <location>
        <begin position="1"/>
        <end position="22"/>
    </location>
</feature>
<proteinExistence type="predicted"/>
<keyword evidence="3" id="KW-1185">Reference proteome</keyword>
<evidence type="ECO:0000313" key="2">
    <source>
        <dbReference type="EMBL" id="RKF65794.1"/>
    </source>
</evidence>
<evidence type="ECO:0000313" key="3">
    <source>
        <dbReference type="Proteomes" id="UP000283383"/>
    </source>
</evidence>
<comment type="caution">
    <text evidence="2">The sequence shown here is derived from an EMBL/GenBank/DDBJ whole genome shotgun (WGS) entry which is preliminary data.</text>
</comment>
<dbReference type="EMBL" id="MCBQ01011655">
    <property type="protein sequence ID" value="RKF65794.1"/>
    <property type="molecule type" value="Genomic_DNA"/>
</dbReference>
<dbReference type="AlphaFoldDB" id="A0A420I824"/>
<evidence type="ECO:0000256" key="1">
    <source>
        <dbReference type="SAM" id="MobiDB-lite"/>
    </source>
</evidence>
<sequence>LKDQTNPQKEPLIQQSTLGNHRADSGSQQYYFLNNRLHQEQTKNIINLGNMFKFFKEQHKYKEKTDFLDQKLKIFYNMYLTFGILEIQYADAFPAMLTGAAHEYYYDDIVGQCFSFVDICNKMREHFETEERRYEMMNEWYNLSLPGNFRKYPGKSTLNCFEELVSELLRVRRGLSAEYQTDKSMRDRLQLACRDVDACFIATLKPAATFEGLCSDIRLSIAAKSRMATYSTDVLLADSTATNQSYSANNNLINTNRMGSTINNHDPNNHTFYTDRCYHVTDNHPRRTCKQNSINEQIRNQSRNNRNLKCFVCRKQGC</sequence>
<gene>
    <name evidence="2" type="ORF">GcM3_116021</name>
</gene>
<reference evidence="2 3" key="1">
    <citation type="journal article" date="2018" name="BMC Genomics">
        <title>Comparative genome analyses reveal sequence features reflecting distinct modes of host-adaptation between dicot and monocot powdery mildew.</title>
        <authorList>
            <person name="Wu Y."/>
            <person name="Ma X."/>
            <person name="Pan Z."/>
            <person name="Kale S.D."/>
            <person name="Song Y."/>
            <person name="King H."/>
            <person name="Zhang Q."/>
            <person name="Presley C."/>
            <person name="Deng X."/>
            <person name="Wei C.I."/>
            <person name="Xiao S."/>
        </authorList>
    </citation>
    <scope>NUCLEOTIDE SEQUENCE [LARGE SCALE GENOMIC DNA]</scope>
    <source>
        <strain evidence="2">UMSG3</strain>
    </source>
</reference>
<name>A0A420I824_9PEZI</name>
<protein>
    <submittedName>
        <fullName evidence="2">Integrase and RNaseH domain-containing protein</fullName>
    </submittedName>
</protein>
<accession>A0A420I824</accession>
<feature type="non-terminal residue" evidence="2">
    <location>
        <position position="1"/>
    </location>
</feature>
<organism evidence="2 3">
    <name type="scientific">Golovinomyces cichoracearum</name>
    <dbReference type="NCBI Taxonomy" id="62708"/>
    <lineage>
        <taxon>Eukaryota</taxon>
        <taxon>Fungi</taxon>
        <taxon>Dikarya</taxon>
        <taxon>Ascomycota</taxon>
        <taxon>Pezizomycotina</taxon>
        <taxon>Leotiomycetes</taxon>
        <taxon>Erysiphales</taxon>
        <taxon>Erysiphaceae</taxon>
        <taxon>Golovinomyces</taxon>
    </lineage>
</organism>
<dbReference type="Proteomes" id="UP000283383">
    <property type="component" value="Unassembled WGS sequence"/>
</dbReference>